<keyword evidence="2" id="KW-1185">Reference proteome</keyword>
<organism evidence="1 2">
    <name type="scientific">Flemingia macrophylla</name>
    <dbReference type="NCBI Taxonomy" id="520843"/>
    <lineage>
        <taxon>Eukaryota</taxon>
        <taxon>Viridiplantae</taxon>
        <taxon>Streptophyta</taxon>
        <taxon>Embryophyta</taxon>
        <taxon>Tracheophyta</taxon>
        <taxon>Spermatophyta</taxon>
        <taxon>Magnoliopsida</taxon>
        <taxon>eudicotyledons</taxon>
        <taxon>Gunneridae</taxon>
        <taxon>Pentapetalae</taxon>
        <taxon>rosids</taxon>
        <taxon>fabids</taxon>
        <taxon>Fabales</taxon>
        <taxon>Fabaceae</taxon>
        <taxon>Papilionoideae</taxon>
        <taxon>50 kb inversion clade</taxon>
        <taxon>NPAAA clade</taxon>
        <taxon>indigoferoid/millettioid clade</taxon>
        <taxon>Phaseoleae</taxon>
        <taxon>Flemingia</taxon>
    </lineage>
</organism>
<dbReference type="Proteomes" id="UP001603857">
    <property type="component" value="Unassembled WGS sequence"/>
</dbReference>
<accession>A0ABD1LWZ9</accession>
<proteinExistence type="predicted"/>
<name>A0ABD1LWZ9_9FABA</name>
<evidence type="ECO:0000313" key="2">
    <source>
        <dbReference type="Proteomes" id="UP001603857"/>
    </source>
</evidence>
<gene>
    <name evidence="1" type="ORF">Fmac_021404</name>
</gene>
<evidence type="ECO:0000313" key="1">
    <source>
        <dbReference type="EMBL" id="KAL2327977.1"/>
    </source>
</evidence>
<dbReference type="EMBL" id="JBGMDY010000007">
    <property type="protein sequence ID" value="KAL2327977.1"/>
    <property type="molecule type" value="Genomic_DNA"/>
</dbReference>
<reference evidence="1 2" key="1">
    <citation type="submission" date="2024-08" db="EMBL/GenBank/DDBJ databases">
        <title>Insights into the chromosomal genome structure of Flemingia macrophylla.</title>
        <authorList>
            <person name="Ding Y."/>
            <person name="Zhao Y."/>
            <person name="Bi W."/>
            <person name="Wu M."/>
            <person name="Zhao G."/>
            <person name="Gong Y."/>
            <person name="Li W."/>
            <person name="Zhang P."/>
        </authorList>
    </citation>
    <scope>NUCLEOTIDE SEQUENCE [LARGE SCALE GENOMIC DNA]</scope>
    <source>
        <strain evidence="1">DYQJB</strain>
        <tissue evidence="1">Leaf</tissue>
    </source>
</reference>
<protein>
    <submittedName>
        <fullName evidence="1">Uncharacterized protein</fullName>
    </submittedName>
</protein>
<sequence>MRAYRSYTLPGPVCCTVKHPTARAKAIHPPLNPLWLVSCAVKHPAAHAWNASRHGPPYLNPSLGPGSNVSAGFSFQSLLLHTYVGVCPVALQIKNKFHSTTPTPTPHPRDSLLPKLEKASIEKSLPDSSDTCKAFRQAVVNTLEWRLFYIPSFKIFCSVVRLFDYGPVLSLSLVEKNEVENITWTNEKRGPTTEYKEKAQ</sequence>
<dbReference type="AlphaFoldDB" id="A0ABD1LWZ9"/>
<comment type="caution">
    <text evidence="1">The sequence shown here is derived from an EMBL/GenBank/DDBJ whole genome shotgun (WGS) entry which is preliminary data.</text>
</comment>